<evidence type="ECO:0000259" key="3">
    <source>
        <dbReference type="Pfam" id="PF01648"/>
    </source>
</evidence>
<evidence type="ECO:0000256" key="2">
    <source>
        <dbReference type="ARBA" id="ARBA00022679"/>
    </source>
</evidence>
<keyword evidence="5" id="KW-1185">Reference proteome</keyword>
<evidence type="ECO:0000313" key="4">
    <source>
        <dbReference type="EMBL" id="MSS15622.1"/>
    </source>
</evidence>
<dbReference type="InterPro" id="IPR037143">
    <property type="entry name" value="4-PPantetheinyl_Trfase_dom_sf"/>
</dbReference>
<dbReference type="EMBL" id="VULZ01000013">
    <property type="protein sequence ID" value="MSS15622.1"/>
    <property type="molecule type" value="Genomic_DNA"/>
</dbReference>
<organism evidence="4 5">
    <name type="scientific">Porcincola intestinalis</name>
    <dbReference type="NCBI Taxonomy" id="2606632"/>
    <lineage>
        <taxon>Bacteria</taxon>
        <taxon>Bacillati</taxon>
        <taxon>Bacillota</taxon>
        <taxon>Clostridia</taxon>
        <taxon>Lachnospirales</taxon>
        <taxon>Lachnospiraceae</taxon>
        <taxon>Porcincola</taxon>
    </lineage>
</organism>
<evidence type="ECO:0000256" key="1">
    <source>
        <dbReference type="ARBA" id="ARBA00010990"/>
    </source>
</evidence>
<dbReference type="Proteomes" id="UP000481852">
    <property type="component" value="Unassembled WGS sequence"/>
</dbReference>
<dbReference type="GO" id="GO:0019878">
    <property type="term" value="P:lysine biosynthetic process via aminoadipic acid"/>
    <property type="evidence" value="ECO:0007669"/>
    <property type="project" value="TreeGrafter"/>
</dbReference>
<dbReference type="Gene3D" id="3.90.470.20">
    <property type="entry name" value="4'-phosphopantetheinyl transferase domain"/>
    <property type="match status" value="1"/>
</dbReference>
<comment type="similarity">
    <text evidence="1">Belongs to the P-Pant transferase superfamily. Gsp/Sfp/HetI/AcpT family.</text>
</comment>
<dbReference type="Pfam" id="PF01648">
    <property type="entry name" value="ACPS"/>
    <property type="match status" value="1"/>
</dbReference>
<dbReference type="PANTHER" id="PTHR12215">
    <property type="entry name" value="PHOSPHOPANTETHEINE TRANSFERASE"/>
    <property type="match status" value="1"/>
</dbReference>
<comment type="caution">
    <text evidence="4">The sequence shown here is derived from an EMBL/GenBank/DDBJ whole genome shotgun (WGS) entry which is preliminary data.</text>
</comment>
<reference evidence="4 5" key="1">
    <citation type="submission" date="2019-08" db="EMBL/GenBank/DDBJ databases">
        <title>In-depth cultivation of the pig gut microbiome towards novel bacterial diversity and tailored functional studies.</title>
        <authorList>
            <person name="Wylensek D."/>
            <person name="Hitch T.C.A."/>
            <person name="Clavel T."/>
        </authorList>
    </citation>
    <scope>NUCLEOTIDE SEQUENCE [LARGE SCALE GENOMIC DNA]</scope>
    <source>
        <strain evidence="4 5">Oil+RF-744-WCA-WT-11</strain>
    </source>
</reference>
<feature type="domain" description="4'-phosphopantetheinyl transferase" evidence="3">
    <location>
        <begin position="130"/>
        <end position="199"/>
    </location>
</feature>
<dbReference type="InterPro" id="IPR008278">
    <property type="entry name" value="4-PPantetheinyl_Trfase_dom"/>
</dbReference>
<dbReference type="GO" id="GO:0005829">
    <property type="term" value="C:cytosol"/>
    <property type="evidence" value="ECO:0007669"/>
    <property type="project" value="TreeGrafter"/>
</dbReference>
<name>A0A6L5XAR6_9FIRM</name>
<keyword evidence="2 4" id="KW-0808">Transferase</keyword>
<dbReference type="GO" id="GO:0000287">
    <property type="term" value="F:magnesium ion binding"/>
    <property type="evidence" value="ECO:0007669"/>
    <property type="project" value="InterPro"/>
</dbReference>
<evidence type="ECO:0000313" key="5">
    <source>
        <dbReference type="Proteomes" id="UP000481852"/>
    </source>
</evidence>
<dbReference type="AlphaFoldDB" id="A0A6L5XAR6"/>
<accession>A0A6L5XAR6</accession>
<proteinExistence type="inferred from homology"/>
<dbReference type="InterPro" id="IPR050559">
    <property type="entry name" value="P-Pant_transferase_sf"/>
</dbReference>
<dbReference type="SUPFAM" id="SSF56214">
    <property type="entry name" value="4'-phosphopantetheinyl transferase"/>
    <property type="match status" value="2"/>
</dbReference>
<protein>
    <submittedName>
        <fullName evidence="4">4'-phosphopantetheinyl transferase superfamily protein</fullName>
    </submittedName>
</protein>
<dbReference type="GO" id="GO:0008897">
    <property type="term" value="F:holo-[acyl-carrier-protein] synthase activity"/>
    <property type="evidence" value="ECO:0007669"/>
    <property type="project" value="InterPro"/>
</dbReference>
<gene>
    <name evidence="4" type="ORF">FYJ35_11355</name>
</gene>
<dbReference type="PANTHER" id="PTHR12215:SF10">
    <property type="entry name" value="L-AMINOADIPATE-SEMIALDEHYDE DEHYDROGENASE-PHOSPHOPANTETHEINYL TRANSFERASE"/>
    <property type="match status" value="1"/>
</dbReference>
<sequence>MKISVLRLEESVWQEGERCSGRCDSVGKESSERAKWMKVRQTMSRKAAYRFLLGEIMTAFPGLEKEYGGCRLLTDCGFAGSSGESMISPFVKDALGKPYLPGHPEILFNLSHSKNGYAAVVVSDSAETSAVGIDIEARFPYRELLARKICSESENRMIREASSEDEKKRLLNLFWSRKEAILKCEGTGIRQDLRLVDCLCLSRSCELREEMNEAYTLVACIKRNRKTR</sequence>